<dbReference type="Proteomes" id="UP001219525">
    <property type="component" value="Unassembled WGS sequence"/>
</dbReference>
<reference evidence="1" key="1">
    <citation type="submission" date="2023-03" db="EMBL/GenBank/DDBJ databases">
        <title>Massive genome expansion in bonnet fungi (Mycena s.s.) driven by repeated elements and novel gene families across ecological guilds.</title>
        <authorList>
            <consortium name="Lawrence Berkeley National Laboratory"/>
            <person name="Harder C.B."/>
            <person name="Miyauchi S."/>
            <person name="Viragh M."/>
            <person name="Kuo A."/>
            <person name="Thoen E."/>
            <person name="Andreopoulos B."/>
            <person name="Lu D."/>
            <person name="Skrede I."/>
            <person name="Drula E."/>
            <person name="Henrissat B."/>
            <person name="Morin E."/>
            <person name="Kohler A."/>
            <person name="Barry K."/>
            <person name="LaButti K."/>
            <person name="Morin E."/>
            <person name="Salamov A."/>
            <person name="Lipzen A."/>
            <person name="Mereny Z."/>
            <person name="Hegedus B."/>
            <person name="Baldrian P."/>
            <person name="Stursova M."/>
            <person name="Weitz H."/>
            <person name="Taylor A."/>
            <person name="Grigoriev I.V."/>
            <person name="Nagy L.G."/>
            <person name="Martin F."/>
            <person name="Kauserud H."/>
        </authorList>
    </citation>
    <scope>NUCLEOTIDE SEQUENCE</scope>
    <source>
        <strain evidence="1">9144</strain>
    </source>
</reference>
<dbReference type="EMBL" id="JARJCW010000170">
    <property type="protein sequence ID" value="KAJ7189659.1"/>
    <property type="molecule type" value="Genomic_DNA"/>
</dbReference>
<sequence>MPDGLFNIHPALASEETPLRLLRPIMTTDWDRSSSYAARVKELVFCFQVQLAQIFPVLNLSVPCGSLFPNLKSLSWRSSKSKSEAEFSYIRIFLTPTLSSISFDCEASIVNCSLLSGLSQICPELKAVDVFINVEDEDDHGSLNATSHFLRSLWRVESVTVRFDSILAEALKHLGKLPTLTCLHLETLHLETLLKLCNPSSMPHPMFLCLRTLKLEWVEIETITHFFKTTSQIPLNVLQLSFEDCYSAKDTETFYTALVTSCSHVSLTTLDLGISGGSWNLSASTFAINDNLLRILCRFPNIETLSIESPVAFDVCDGTLAEAARAWPRLGSLTLRVFDGQPNPSLPPRPTLAFLHSFAQYCPRLHSLEIMLDATVLPITHDTSQPPQGQLAALRIGHSPISRPSTVARFLSDLFPNLITITRPVYYGATRAEKDIRDRQWKKVEGLLPEFVAVREEERARARALFPGAVSGN</sequence>
<evidence type="ECO:0000313" key="2">
    <source>
        <dbReference type="Proteomes" id="UP001219525"/>
    </source>
</evidence>
<comment type="caution">
    <text evidence="1">The sequence shown here is derived from an EMBL/GenBank/DDBJ whole genome shotgun (WGS) entry which is preliminary data.</text>
</comment>
<dbReference type="SUPFAM" id="SSF52047">
    <property type="entry name" value="RNI-like"/>
    <property type="match status" value="1"/>
</dbReference>
<evidence type="ECO:0008006" key="3">
    <source>
        <dbReference type="Google" id="ProtNLM"/>
    </source>
</evidence>
<gene>
    <name evidence="1" type="ORF">GGX14DRAFT_608748</name>
</gene>
<proteinExistence type="predicted"/>
<evidence type="ECO:0000313" key="1">
    <source>
        <dbReference type="EMBL" id="KAJ7189659.1"/>
    </source>
</evidence>
<keyword evidence="2" id="KW-1185">Reference proteome</keyword>
<dbReference type="AlphaFoldDB" id="A0AAD6UKP0"/>
<dbReference type="InterPro" id="IPR032675">
    <property type="entry name" value="LRR_dom_sf"/>
</dbReference>
<name>A0AAD6UKP0_9AGAR</name>
<dbReference type="Gene3D" id="3.80.10.10">
    <property type="entry name" value="Ribonuclease Inhibitor"/>
    <property type="match status" value="1"/>
</dbReference>
<organism evidence="1 2">
    <name type="scientific">Mycena pura</name>
    <dbReference type="NCBI Taxonomy" id="153505"/>
    <lineage>
        <taxon>Eukaryota</taxon>
        <taxon>Fungi</taxon>
        <taxon>Dikarya</taxon>
        <taxon>Basidiomycota</taxon>
        <taxon>Agaricomycotina</taxon>
        <taxon>Agaricomycetes</taxon>
        <taxon>Agaricomycetidae</taxon>
        <taxon>Agaricales</taxon>
        <taxon>Marasmiineae</taxon>
        <taxon>Mycenaceae</taxon>
        <taxon>Mycena</taxon>
    </lineage>
</organism>
<accession>A0AAD6UKP0</accession>
<protein>
    <recommendedName>
        <fullName evidence="3">F-box domain-containing protein</fullName>
    </recommendedName>
</protein>